<dbReference type="RefSeq" id="XP_066805571.1">
    <property type="nucleotide sequence ID" value="XM_066944370.1"/>
</dbReference>
<evidence type="ECO:0000256" key="1">
    <source>
        <dbReference type="SAM" id="MobiDB-lite"/>
    </source>
</evidence>
<proteinExistence type="predicted"/>
<evidence type="ECO:0000313" key="3">
    <source>
        <dbReference type="EMBL" id="KAK8866092.1"/>
    </source>
</evidence>
<comment type="caution">
    <text evidence="3">The sequence shown here is derived from an EMBL/GenBank/DDBJ whole genome shotgun (WGS) entry which is preliminary data.</text>
</comment>
<protein>
    <submittedName>
        <fullName evidence="3">Uncharacterized protein</fullName>
    </submittedName>
</protein>
<feature type="compositionally biased region" description="Low complexity" evidence="1">
    <location>
        <begin position="159"/>
        <end position="194"/>
    </location>
</feature>
<organism evidence="3 4">
    <name type="scientific">Kwoniella newhampshirensis</name>
    <dbReference type="NCBI Taxonomy" id="1651941"/>
    <lineage>
        <taxon>Eukaryota</taxon>
        <taxon>Fungi</taxon>
        <taxon>Dikarya</taxon>
        <taxon>Basidiomycota</taxon>
        <taxon>Agaricomycotina</taxon>
        <taxon>Tremellomycetes</taxon>
        <taxon>Tremellales</taxon>
        <taxon>Cryptococcaceae</taxon>
        <taxon>Kwoniella</taxon>
    </lineage>
</organism>
<name>A0AAW0Z5M3_9TREE</name>
<gene>
    <name evidence="3" type="ORF">IAR55_001243</name>
</gene>
<dbReference type="PROSITE" id="PS51257">
    <property type="entry name" value="PROKAR_LIPOPROTEIN"/>
    <property type="match status" value="1"/>
</dbReference>
<dbReference type="EMBL" id="JBCAWK010000002">
    <property type="protein sequence ID" value="KAK8866092.1"/>
    <property type="molecule type" value="Genomic_DNA"/>
</dbReference>
<sequence length="334" mass="32682">MTNLIKPLFHVLAFWAACGDARPTAQADNQDHLGVSTNRDHNHELPAAVLDLMGEEKVDASPDPVKLCFIDVYLDVESPAVNSLASEFDPEFVLLDEDDPLYYQAPSDDFLGTNIEDLTSIEDSDGRSRICFRSLYSRAGGSSSSSSSSSGSGGGARGGSSSSSGSSGSRSGTSNTGTGSGTNRGSSSSSSSSSDSDAGEDTPPAGGGSGGGSGGGGTAAGTGAGAAAGTRGSNANTNTGGGVATAATAPNGGTVVGGNGVTTRTTVANGRTTTQTTTSTGTVTGASASQTTRNRTSGAIPAVIGGSDGYSLRLLLTTALVVASMIGLGGGSLL</sequence>
<dbReference type="GeneID" id="92178502"/>
<dbReference type="AlphaFoldDB" id="A0AAW0Z5M3"/>
<feature type="compositionally biased region" description="Gly residues" evidence="1">
    <location>
        <begin position="205"/>
        <end position="226"/>
    </location>
</feature>
<evidence type="ECO:0000256" key="2">
    <source>
        <dbReference type="SAM" id="SignalP"/>
    </source>
</evidence>
<dbReference type="Proteomes" id="UP001388673">
    <property type="component" value="Unassembled WGS sequence"/>
</dbReference>
<feature type="compositionally biased region" description="Low complexity" evidence="1">
    <location>
        <begin position="227"/>
        <end position="253"/>
    </location>
</feature>
<feature type="chain" id="PRO_5043912079" evidence="2">
    <location>
        <begin position="22"/>
        <end position="334"/>
    </location>
</feature>
<evidence type="ECO:0000313" key="4">
    <source>
        <dbReference type="Proteomes" id="UP001388673"/>
    </source>
</evidence>
<reference evidence="3 4" key="1">
    <citation type="journal article" date="2024" name="bioRxiv">
        <title>Comparative genomics of Cryptococcus and Kwoniella reveals pathogenesis evolution and contrasting karyotype dynamics via intercentromeric recombination or chromosome fusion.</title>
        <authorList>
            <person name="Coelho M.A."/>
            <person name="David-Palma M."/>
            <person name="Shea T."/>
            <person name="Bowers K."/>
            <person name="McGinley-Smith S."/>
            <person name="Mohammad A.W."/>
            <person name="Gnirke A."/>
            <person name="Yurkov A.M."/>
            <person name="Nowrousian M."/>
            <person name="Sun S."/>
            <person name="Cuomo C.A."/>
            <person name="Heitman J."/>
        </authorList>
    </citation>
    <scope>NUCLEOTIDE SEQUENCE [LARGE SCALE GENOMIC DNA]</scope>
    <source>
        <strain evidence="3 4">CBS 13917</strain>
    </source>
</reference>
<feature type="compositionally biased region" description="Low complexity" evidence="1">
    <location>
        <begin position="261"/>
        <end position="292"/>
    </location>
</feature>
<feature type="signal peptide" evidence="2">
    <location>
        <begin position="1"/>
        <end position="21"/>
    </location>
</feature>
<accession>A0AAW0Z5M3</accession>
<feature type="compositionally biased region" description="Low complexity" evidence="1">
    <location>
        <begin position="137"/>
        <end position="150"/>
    </location>
</feature>
<keyword evidence="4" id="KW-1185">Reference proteome</keyword>
<dbReference type="KEGG" id="kne:92178502"/>
<feature type="region of interest" description="Disordered" evidence="1">
    <location>
        <begin position="137"/>
        <end position="294"/>
    </location>
</feature>
<keyword evidence="2" id="KW-0732">Signal</keyword>